<organism evidence="1 2">
    <name type="scientific">Anaeromicrobium sediminis</name>
    <dbReference type="NCBI Taxonomy" id="1478221"/>
    <lineage>
        <taxon>Bacteria</taxon>
        <taxon>Bacillati</taxon>
        <taxon>Bacillota</taxon>
        <taxon>Clostridia</taxon>
        <taxon>Peptostreptococcales</taxon>
        <taxon>Thermotaleaceae</taxon>
        <taxon>Anaeromicrobium</taxon>
    </lineage>
</organism>
<dbReference type="InterPro" id="IPR021328">
    <property type="entry name" value="CotB-like"/>
</dbReference>
<proteinExistence type="predicted"/>
<evidence type="ECO:0008006" key="3">
    <source>
        <dbReference type="Google" id="ProtNLM"/>
    </source>
</evidence>
<evidence type="ECO:0000313" key="1">
    <source>
        <dbReference type="EMBL" id="PAB60084.1"/>
    </source>
</evidence>
<dbReference type="Pfam" id="PF11155">
    <property type="entry name" value="DUF2935"/>
    <property type="match status" value="1"/>
</dbReference>
<reference evidence="1 2" key="1">
    <citation type="submission" date="2017-06" db="EMBL/GenBank/DDBJ databases">
        <title>Draft genome sequence of anaerobic fermentative bacterium Anaeromicrobium sediminis DY2726D isolated from West Pacific Ocean sediments.</title>
        <authorList>
            <person name="Zeng X."/>
        </authorList>
    </citation>
    <scope>NUCLEOTIDE SEQUENCE [LARGE SCALE GENOMIC DNA]</scope>
    <source>
        <strain evidence="1 2">DY2726D</strain>
    </source>
</reference>
<sequence>MRFYYGERNINRVLDEMEFWKRQEAEHTVVIRKIVDNLEEEFVKQLENFEKSFYTIEGKAIKYNETLIRSKGKLSPMMYQEIIELINYAIHQSQQFIGLLEQILCRSKGLSNNPVVVTVINHIRRESEYFIGIAQTILCNV</sequence>
<name>A0A267MKG8_9FIRM</name>
<accession>A0A267MKG8</accession>
<dbReference type="SUPFAM" id="SSF158430">
    <property type="entry name" value="Bacillus cereus metalloprotein-like"/>
    <property type="match status" value="1"/>
</dbReference>
<comment type="caution">
    <text evidence="1">The sequence shown here is derived from an EMBL/GenBank/DDBJ whole genome shotgun (WGS) entry which is preliminary data.</text>
</comment>
<dbReference type="EMBL" id="NIBG01000004">
    <property type="protein sequence ID" value="PAB60084.1"/>
    <property type="molecule type" value="Genomic_DNA"/>
</dbReference>
<dbReference type="OrthoDB" id="2734401at2"/>
<evidence type="ECO:0000313" key="2">
    <source>
        <dbReference type="Proteomes" id="UP000216024"/>
    </source>
</evidence>
<keyword evidence="2" id="KW-1185">Reference proteome</keyword>
<gene>
    <name evidence="1" type="ORF">CCE28_06835</name>
</gene>
<dbReference type="AlphaFoldDB" id="A0A267MKG8"/>
<dbReference type="Proteomes" id="UP000216024">
    <property type="component" value="Unassembled WGS sequence"/>
</dbReference>
<dbReference type="Gene3D" id="1.20.1260.120">
    <property type="entry name" value="Protein of unknown function DUF2935"/>
    <property type="match status" value="1"/>
</dbReference>
<protein>
    <recommendedName>
        <fullName evidence="3">DUF2935 domain-containing protein</fullName>
    </recommendedName>
</protein>
<dbReference type="RefSeq" id="WP_095132302.1">
    <property type="nucleotide sequence ID" value="NZ_NIBG01000004.1"/>
</dbReference>